<proteinExistence type="inferred from homology"/>
<sequence length="344" mass="40325">MKSKKSWNLVDQQQFLERVCSLLKKGYTLPEAIRLLSVSMSKSKKGDLKKCLYWMSQGEAIRTCLERIKFSPDVLSYLYFAEKHGDLVFALKESTKMIERKIIQIEKVKQIGRYPLFLLFFMSIILFMIQSFIMPQFEQVYQTMNIEPSLGIQSLFIFFFVMNKSIYIVAFTGGAFLFYYKFLFKRKTAVQQATILLKIPLVKTITRRFISYYFSIQMSSLLTNGFSIYESLHLFKQQSILPLFQDIAKVIIKKLRNGEKLEVVVENSPYFDHELAIVIGYGQANSQLNRELYTYSQLLIEQTEGRFEKWSAFFQPILFIGLGAIVLMVYLSLMMPMYQMMNQV</sequence>
<dbReference type="NCBIfam" id="NF041012">
    <property type="entry name" value="T4P_ComGB"/>
    <property type="match status" value="1"/>
</dbReference>
<dbReference type="InterPro" id="IPR047692">
    <property type="entry name" value="T4P_ComGB"/>
</dbReference>
<evidence type="ECO:0000259" key="8">
    <source>
        <dbReference type="Pfam" id="PF00482"/>
    </source>
</evidence>
<accession>A0ABY9JZD1</accession>
<reference evidence="9 10" key="1">
    <citation type="submission" date="2023-06" db="EMBL/GenBank/DDBJ databases">
        <title>Five Gram-positive bacteria isolated from mangrove sediments in Shenzhen, Guangdong, China.</title>
        <authorList>
            <person name="Yu S."/>
            <person name="Zheng W."/>
            <person name="Huang Y."/>
        </authorList>
    </citation>
    <scope>NUCLEOTIDE SEQUENCE [LARGE SCALE GENOMIC DNA]</scope>
    <source>
        <strain evidence="9 10">SaN35-3</strain>
    </source>
</reference>
<name>A0ABY9JZD1_9BACI</name>
<evidence type="ECO:0000256" key="3">
    <source>
        <dbReference type="ARBA" id="ARBA00022475"/>
    </source>
</evidence>
<evidence type="ECO:0000256" key="6">
    <source>
        <dbReference type="ARBA" id="ARBA00023136"/>
    </source>
</evidence>
<evidence type="ECO:0000256" key="7">
    <source>
        <dbReference type="SAM" id="Phobius"/>
    </source>
</evidence>
<comment type="similarity">
    <text evidence="2">Belongs to the GSP F family.</text>
</comment>
<dbReference type="RefSeq" id="WP_226539956.1">
    <property type="nucleotide sequence ID" value="NZ_CP129013.1"/>
</dbReference>
<evidence type="ECO:0000313" key="10">
    <source>
        <dbReference type="Proteomes" id="UP001197974"/>
    </source>
</evidence>
<protein>
    <submittedName>
        <fullName evidence="9">Competence type IV pilus assembly protein ComGB</fullName>
    </submittedName>
</protein>
<keyword evidence="3" id="KW-1003">Cell membrane</keyword>
<dbReference type="InterPro" id="IPR003004">
    <property type="entry name" value="GspF/PilC"/>
</dbReference>
<dbReference type="InterPro" id="IPR042094">
    <property type="entry name" value="T2SS_GspF_sf"/>
</dbReference>
<dbReference type="EMBL" id="CP129013">
    <property type="protein sequence ID" value="WLR43922.1"/>
    <property type="molecule type" value="Genomic_DNA"/>
</dbReference>
<dbReference type="PANTHER" id="PTHR30012:SF0">
    <property type="entry name" value="TYPE II SECRETION SYSTEM PROTEIN F-RELATED"/>
    <property type="match status" value="1"/>
</dbReference>
<dbReference type="PANTHER" id="PTHR30012">
    <property type="entry name" value="GENERAL SECRETION PATHWAY PROTEIN"/>
    <property type="match status" value="1"/>
</dbReference>
<gene>
    <name evidence="9" type="primary">comGB</name>
    <name evidence="9" type="ORF">LC087_07370</name>
</gene>
<feature type="domain" description="Type II secretion system protein GspF" evidence="8">
    <location>
        <begin position="214"/>
        <end position="336"/>
    </location>
</feature>
<evidence type="ECO:0000256" key="2">
    <source>
        <dbReference type="ARBA" id="ARBA00005745"/>
    </source>
</evidence>
<dbReference type="Gene3D" id="1.20.81.30">
    <property type="entry name" value="Type II secretion system (T2SS), domain F"/>
    <property type="match status" value="2"/>
</dbReference>
<dbReference type="Proteomes" id="UP001197974">
    <property type="component" value="Chromosome"/>
</dbReference>
<keyword evidence="4 7" id="KW-0812">Transmembrane</keyword>
<evidence type="ECO:0000256" key="1">
    <source>
        <dbReference type="ARBA" id="ARBA00004651"/>
    </source>
</evidence>
<feature type="transmembrane region" description="Helical" evidence="7">
    <location>
        <begin position="209"/>
        <end position="229"/>
    </location>
</feature>
<feature type="transmembrane region" description="Helical" evidence="7">
    <location>
        <begin position="116"/>
        <end position="135"/>
    </location>
</feature>
<organism evidence="9 10">
    <name type="scientific">Bacillus carboniphilus</name>
    <dbReference type="NCBI Taxonomy" id="86663"/>
    <lineage>
        <taxon>Bacteria</taxon>
        <taxon>Bacillati</taxon>
        <taxon>Bacillota</taxon>
        <taxon>Bacilli</taxon>
        <taxon>Bacillales</taxon>
        <taxon>Bacillaceae</taxon>
        <taxon>Bacillus</taxon>
    </lineage>
</organism>
<keyword evidence="5 7" id="KW-1133">Transmembrane helix</keyword>
<dbReference type="InterPro" id="IPR018076">
    <property type="entry name" value="T2SS_GspF_dom"/>
</dbReference>
<dbReference type="PRINTS" id="PR00812">
    <property type="entry name" value="BCTERIALGSPF"/>
</dbReference>
<comment type="subcellular location">
    <subcellularLocation>
        <location evidence="1">Cell membrane</location>
        <topology evidence="1">Multi-pass membrane protein</topology>
    </subcellularLocation>
</comment>
<evidence type="ECO:0000256" key="5">
    <source>
        <dbReference type="ARBA" id="ARBA00022989"/>
    </source>
</evidence>
<keyword evidence="10" id="KW-1185">Reference proteome</keyword>
<keyword evidence="6 7" id="KW-0472">Membrane</keyword>
<evidence type="ECO:0000313" key="9">
    <source>
        <dbReference type="EMBL" id="WLR43922.1"/>
    </source>
</evidence>
<dbReference type="Pfam" id="PF00482">
    <property type="entry name" value="T2SSF"/>
    <property type="match status" value="2"/>
</dbReference>
<feature type="transmembrane region" description="Helical" evidence="7">
    <location>
        <begin position="313"/>
        <end position="333"/>
    </location>
</feature>
<evidence type="ECO:0000256" key="4">
    <source>
        <dbReference type="ARBA" id="ARBA00022692"/>
    </source>
</evidence>
<feature type="transmembrane region" description="Helical" evidence="7">
    <location>
        <begin position="155"/>
        <end position="180"/>
    </location>
</feature>
<feature type="domain" description="Type II secretion system protein GspF" evidence="8">
    <location>
        <begin position="15"/>
        <end position="135"/>
    </location>
</feature>